<sequence length="141" mass="15954">MVLPRRLVPTLPSLRHRRVRMKTAASEGERVGQRSLKGNRDGDREKRNKGKREAATGKMGENECEKEREKERQERNGGPSTVRGIDLQCLLRSIATPITTEPSARLALPSLHNYLSFSPRLSFLLASRSLARFPAVLRHSR</sequence>
<name>A0AAW2GAI5_9HYME</name>
<accession>A0AAW2GAI5</accession>
<reference evidence="2 3" key="1">
    <citation type="submission" date="2023-03" db="EMBL/GenBank/DDBJ databases">
        <title>High recombination rates correlate with genetic variation in Cardiocondyla obscurior ants.</title>
        <authorList>
            <person name="Errbii M."/>
        </authorList>
    </citation>
    <scope>NUCLEOTIDE SEQUENCE [LARGE SCALE GENOMIC DNA]</scope>
    <source>
        <strain evidence="2">Alpha-2009</strain>
        <tissue evidence="2">Whole body</tissue>
    </source>
</reference>
<evidence type="ECO:0000313" key="2">
    <source>
        <dbReference type="EMBL" id="KAL0124234.1"/>
    </source>
</evidence>
<comment type="caution">
    <text evidence="2">The sequence shown here is derived from an EMBL/GenBank/DDBJ whole genome shotgun (WGS) entry which is preliminary data.</text>
</comment>
<feature type="compositionally biased region" description="Basic and acidic residues" evidence="1">
    <location>
        <begin position="27"/>
        <end position="75"/>
    </location>
</feature>
<evidence type="ECO:0000256" key="1">
    <source>
        <dbReference type="SAM" id="MobiDB-lite"/>
    </source>
</evidence>
<dbReference type="Proteomes" id="UP001430953">
    <property type="component" value="Unassembled WGS sequence"/>
</dbReference>
<proteinExistence type="predicted"/>
<evidence type="ECO:0000313" key="3">
    <source>
        <dbReference type="Proteomes" id="UP001430953"/>
    </source>
</evidence>
<feature type="region of interest" description="Disordered" evidence="1">
    <location>
        <begin position="1"/>
        <end position="82"/>
    </location>
</feature>
<dbReference type="AlphaFoldDB" id="A0AAW2GAI5"/>
<keyword evidence="3" id="KW-1185">Reference proteome</keyword>
<organism evidence="2 3">
    <name type="scientific">Cardiocondyla obscurior</name>
    <dbReference type="NCBI Taxonomy" id="286306"/>
    <lineage>
        <taxon>Eukaryota</taxon>
        <taxon>Metazoa</taxon>
        <taxon>Ecdysozoa</taxon>
        <taxon>Arthropoda</taxon>
        <taxon>Hexapoda</taxon>
        <taxon>Insecta</taxon>
        <taxon>Pterygota</taxon>
        <taxon>Neoptera</taxon>
        <taxon>Endopterygota</taxon>
        <taxon>Hymenoptera</taxon>
        <taxon>Apocrita</taxon>
        <taxon>Aculeata</taxon>
        <taxon>Formicoidea</taxon>
        <taxon>Formicidae</taxon>
        <taxon>Myrmicinae</taxon>
        <taxon>Cardiocondyla</taxon>
    </lineage>
</organism>
<protein>
    <submittedName>
        <fullName evidence="2">Uncharacterized protein</fullName>
    </submittedName>
</protein>
<gene>
    <name evidence="2" type="ORF">PUN28_006229</name>
</gene>
<dbReference type="EMBL" id="JADYXP020000005">
    <property type="protein sequence ID" value="KAL0124234.1"/>
    <property type="molecule type" value="Genomic_DNA"/>
</dbReference>